<gene>
    <name evidence="7" type="primary">mreB_1</name>
    <name evidence="6" type="synonym">mreB</name>
    <name evidence="7" type="ORF">BWY43_00116</name>
</gene>
<accession>A0A1V5SF67</accession>
<dbReference type="HAMAP" id="MF_02207">
    <property type="entry name" value="MreB"/>
    <property type="match status" value="1"/>
</dbReference>
<dbReference type="Pfam" id="PF06723">
    <property type="entry name" value="MreB_Mbl"/>
    <property type="match status" value="1"/>
</dbReference>
<keyword evidence="3 6" id="KW-0067">ATP-binding</keyword>
<dbReference type="InterPro" id="IPR056546">
    <property type="entry name" value="MreB_MamK-like"/>
</dbReference>
<dbReference type="NCBIfam" id="NF010539">
    <property type="entry name" value="PRK13927.1"/>
    <property type="match status" value="1"/>
</dbReference>
<reference evidence="7" key="1">
    <citation type="submission" date="2017-02" db="EMBL/GenBank/DDBJ databases">
        <title>Delving into the versatile metabolic prowess of the omnipresent phylum Bacteroidetes.</title>
        <authorList>
            <person name="Nobu M.K."/>
            <person name="Mei R."/>
            <person name="Narihiro T."/>
            <person name="Kuroda K."/>
            <person name="Liu W.-T."/>
        </authorList>
    </citation>
    <scope>NUCLEOTIDE SEQUENCE</scope>
    <source>
        <strain evidence="7">ADurb.Bin280</strain>
    </source>
</reference>
<comment type="caution">
    <text evidence="7">The sequence shown here is derived from an EMBL/GenBank/DDBJ whole genome shotgun (WGS) entry which is preliminary data.</text>
</comment>
<comment type="function">
    <text evidence="6">Forms membrane-associated dynamic filaments that are essential for cell shape determination. Acts by regulating cell wall synthesis and cell elongation, and thus cell shape. A feedback loop between cell geometry and MreB localization may maintain elongated cell shape by targeting cell wall growth to regions of negative cell wall curvature.</text>
</comment>
<keyword evidence="2 6" id="KW-0547">Nucleotide-binding</keyword>
<evidence type="ECO:0000256" key="3">
    <source>
        <dbReference type="ARBA" id="ARBA00022840"/>
    </source>
</evidence>
<dbReference type="InterPro" id="IPR004753">
    <property type="entry name" value="MreB"/>
</dbReference>
<dbReference type="CDD" id="cd10225">
    <property type="entry name" value="ASKHA_NBD_MreB-like"/>
    <property type="match status" value="1"/>
</dbReference>
<comment type="subunit">
    <text evidence="6">Forms polymers.</text>
</comment>
<dbReference type="EMBL" id="MWBO01000008">
    <property type="protein sequence ID" value="OQA53189.1"/>
    <property type="molecule type" value="Genomic_DNA"/>
</dbReference>
<comment type="subcellular location">
    <subcellularLocation>
        <location evidence="6">Cytoplasm</location>
    </subcellularLocation>
    <text evidence="6">Membrane-associated.</text>
</comment>
<name>A0A1V5SF67_9BACT</name>
<keyword evidence="1 6" id="KW-0963">Cytoplasm</keyword>
<evidence type="ECO:0000256" key="2">
    <source>
        <dbReference type="ARBA" id="ARBA00022741"/>
    </source>
</evidence>
<dbReference type="AlphaFoldDB" id="A0A1V5SF67"/>
<comment type="caution">
    <text evidence="6">Lacks conserved residue(s) required for the propagation of feature annotation.</text>
</comment>
<dbReference type="PANTHER" id="PTHR42749">
    <property type="entry name" value="CELL SHAPE-DETERMINING PROTEIN MREB"/>
    <property type="match status" value="1"/>
</dbReference>
<feature type="binding site" evidence="6">
    <location>
        <begin position="203"/>
        <end position="206"/>
    </location>
    <ligand>
        <name>ATP</name>
        <dbReference type="ChEBI" id="CHEBI:30616"/>
    </ligand>
</feature>
<organism evidence="7">
    <name type="scientific">candidate division WS2 bacterium ADurb.Bin280</name>
    <dbReference type="NCBI Taxonomy" id="1852829"/>
    <lineage>
        <taxon>Bacteria</taxon>
        <taxon>candidate division WS2</taxon>
    </lineage>
</organism>
<evidence type="ECO:0000256" key="6">
    <source>
        <dbReference type="HAMAP-Rule" id="MF_02207"/>
    </source>
</evidence>
<dbReference type="PANTHER" id="PTHR42749:SF1">
    <property type="entry name" value="CELL SHAPE-DETERMINING PROTEIN MREB"/>
    <property type="match status" value="1"/>
</dbReference>
<dbReference type="GO" id="GO:0008360">
    <property type="term" value="P:regulation of cell shape"/>
    <property type="evidence" value="ECO:0007669"/>
    <property type="project" value="UniProtKB-UniRule"/>
</dbReference>
<evidence type="ECO:0000256" key="4">
    <source>
        <dbReference type="ARBA" id="ARBA00022960"/>
    </source>
</evidence>
<keyword evidence="4 6" id="KW-0133">Cell shape</keyword>
<sequence length="335" mass="35712">MPYRIGIDLGSLNIRICTSKKALVVDEPSVVAIDVSKQKVVAVGKEAKSMLGRTPEGLMAAHPLCDGVIASFKTTKQMLQIYFAQILGRLRLLKPDVVVNIPVGATSTEKKAVIDVIEAVGGKKAYLFKSPLAAALGAGIDISSSSGNMVIDVGGGKTEIAVISLGDIVSFSSVRYGGKKFDEAIADYVRKKHSLVIGEQTAEQVKIEIGSAMPLKKELKMEVSGSNTVSGLPESLILETQDVVNAIKPVINEIILSVKQVLQRTPPELSSDIMDRGMVIVGGAGNLRNFDELLTKVTGVPCQMAENPDGCTIAGIKLAVDHFDDFSSSFIWRSK</sequence>
<dbReference type="GO" id="GO:0005524">
    <property type="term" value="F:ATP binding"/>
    <property type="evidence" value="ECO:0007669"/>
    <property type="project" value="UniProtKB-KW"/>
</dbReference>
<evidence type="ECO:0000313" key="7">
    <source>
        <dbReference type="EMBL" id="OQA53189.1"/>
    </source>
</evidence>
<dbReference type="GO" id="GO:0000902">
    <property type="term" value="P:cell morphogenesis"/>
    <property type="evidence" value="ECO:0007669"/>
    <property type="project" value="InterPro"/>
</dbReference>
<dbReference type="Gene3D" id="3.30.420.40">
    <property type="match status" value="3"/>
</dbReference>
<comment type="similarity">
    <text evidence="5 6">Belongs to the FtsA/MreB family.</text>
</comment>
<dbReference type="InterPro" id="IPR043129">
    <property type="entry name" value="ATPase_NBD"/>
</dbReference>
<evidence type="ECO:0000256" key="1">
    <source>
        <dbReference type="ARBA" id="ARBA00022490"/>
    </source>
</evidence>
<dbReference type="GO" id="GO:0005737">
    <property type="term" value="C:cytoplasm"/>
    <property type="evidence" value="ECO:0007669"/>
    <property type="project" value="UniProtKB-SubCell"/>
</dbReference>
<proteinExistence type="inferred from homology"/>
<evidence type="ECO:0000256" key="5">
    <source>
        <dbReference type="ARBA" id="ARBA00023458"/>
    </source>
</evidence>
<dbReference type="Proteomes" id="UP000485367">
    <property type="component" value="Unassembled WGS sequence"/>
</dbReference>
<dbReference type="SUPFAM" id="SSF53067">
    <property type="entry name" value="Actin-like ATPase domain"/>
    <property type="match status" value="2"/>
</dbReference>
<protein>
    <recommendedName>
        <fullName evidence="6">Cell shape-determining protein MreB</fullName>
    </recommendedName>
</protein>
<dbReference type="PRINTS" id="PR01652">
    <property type="entry name" value="SHAPEPROTEIN"/>
</dbReference>